<reference evidence="2 3" key="1">
    <citation type="journal article" date="2016" name="Genome Biol. Evol.">
        <title>Divergent and convergent evolution of fungal pathogenicity.</title>
        <authorList>
            <person name="Shang Y."/>
            <person name="Xiao G."/>
            <person name="Zheng P."/>
            <person name="Cen K."/>
            <person name="Zhan S."/>
            <person name="Wang C."/>
        </authorList>
    </citation>
    <scope>NUCLEOTIDE SEQUENCE [LARGE SCALE GENOMIC DNA]</scope>
    <source>
        <strain evidence="2 3">ARSEF 7405</strain>
    </source>
</reference>
<gene>
    <name evidence="2" type="ORF">AAP_05981</name>
</gene>
<name>A0A167V4J7_9EURO</name>
<feature type="compositionally biased region" description="Low complexity" evidence="1">
    <location>
        <begin position="262"/>
        <end position="271"/>
    </location>
</feature>
<feature type="region of interest" description="Disordered" evidence="1">
    <location>
        <begin position="1"/>
        <end position="290"/>
    </location>
</feature>
<keyword evidence="3" id="KW-1185">Reference proteome</keyword>
<comment type="caution">
    <text evidence="2">The sequence shown here is derived from an EMBL/GenBank/DDBJ whole genome shotgun (WGS) entry which is preliminary data.</text>
</comment>
<dbReference type="Proteomes" id="UP000242877">
    <property type="component" value="Unassembled WGS sequence"/>
</dbReference>
<dbReference type="VEuPathDB" id="FungiDB:AAP_05981"/>
<feature type="compositionally biased region" description="Low complexity" evidence="1">
    <location>
        <begin position="21"/>
        <end position="34"/>
    </location>
</feature>
<feature type="region of interest" description="Disordered" evidence="1">
    <location>
        <begin position="374"/>
        <end position="402"/>
    </location>
</feature>
<dbReference type="PANTHER" id="PTHR13621:SF2">
    <property type="entry name" value="PROLINE-RICH PROTEIN PRCC"/>
    <property type="match status" value="1"/>
</dbReference>
<dbReference type="InterPro" id="IPR018800">
    <property type="entry name" value="PRCC"/>
</dbReference>
<proteinExistence type="predicted"/>
<accession>A0A167V4J7</accession>
<sequence>MALVTYGDSDSSDNEESPVIPAAKPSEPAKKSAPGQPQKLVDRSNPRKILVNLSNKGTEDGEEDTAEAAPLRRKPRAGGGMFAGFNDLLPAPKRPAQQKLGGPGSGAAVTARKPFSFKTAAEPSFSREETSVAEPSREGSASTETATEKKPEEEVKIQGNAMMFKPLSVARNTNKRRRVATSRTAATASAAPAAVNAQQAMEAPKSKPESLEPTPAPKPKVNLFGISKEPDNDASQTLAAPEEDLDYNYETITSSLGPAPSTTETEATEVTQYNIPQPPEQQQQPQQASSLATIADDLNLSKAQKRQLFGRQGASGNIPSLNDANVVHFNTDQEYASNAAYLANVSEQELAAQQHNPVRSIAPGKHSLQQLVNSVHNQRDALEESFASGKRNRKEAGSKYGW</sequence>
<dbReference type="PANTHER" id="PTHR13621">
    <property type="entry name" value="PROLINE-RICH PROTEIN PRCC"/>
    <property type="match status" value="1"/>
</dbReference>
<feature type="compositionally biased region" description="Basic and acidic residues" evidence="1">
    <location>
        <begin position="146"/>
        <end position="156"/>
    </location>
</feature>
<evidence type="ECO:0000313" key="2">
    <source>
        <dbReference type="EMBL" id="KZZ87035.1"/>
    </source>
</evidence>
<evidence type="ECO:0000313" key="3">
    <source>
        <dbReference type="Proteomes" id="UP000242877"/>
    </source>
</evidence>
<feature type="compositionally biased region" description="Low complexity" evidence="1">
    <location>
        <begin position="181"/>
        <end position="200"/>
    </location>
</feature>
<dbReference type="OrthoDB" id="2555634at2759"/>
<dbReference type="EMBL" id="AZGZ01000040">
    <property type="protein sequence ID" value="KZZ87035.1"/>
    <property type="molecule type" value="Genomic_DNA"/>
</dbReference>
<protein>
    <submittedName>
        <fullName evidence="2">Mitotic checkpoint protein PRCC</fullName>
    </submittedName>
</protein>
<dbReference type="GO" id="GO:0005634">
    <property type="term" value="C:nucleus"/>
    <property type="evidence" value="ECO:0007669"/>
    <property type="project" value="TreeGrafter"/>
</dbReference>
<evidence type="ECO:0000256" key="1">
    <source>
        <dbReference type="SAM" id="MobiDB-lite"/>
    </source>
</evidence>
<dbReference type="Pfam" id="PF10253">
    <property type="entry name" value="PRCC"/>
    <property type="match status" value="1"/>
</dbReference>
<dbReference type="AlphaFoldDB" id="A0A167V4J7"/>
<organism evidence="2 3">
    <name type="scientific">Ascosphaera apis ARSEF 7405</name>
    <dbReference type="NCBI Taxonomy" id="392613"/>
    <lineage>
        <taxon>Eukaryota</taxon>
        <taxon>Fungi</taxon>
        <taxon>Dikarya</taxon>
        <taxon>Ascomycota</taxon>
        <taxon>Pezizomycotina</taxon>
        <taxon>Eurotiomycetes</taxon>
        <taxon>Eurotiomycetidae</taxon>
        <taxon>Onygenales</taxon>
        <taxon>Ascosphaeraceae</taxon>
        <taxon>Ascosphaera</taxon>
    </lineage>
</organism>